<feature type="compositionally biased region" description="Polar residues" evidence="1">
    <location>
        <begin position="230"/>
        <end position="240"/>
    </location>
</feature>
<dbReference type="Proteomes" id="UP000694546">
    <property type="component" value="Chromosome 18"/>
</dbReference>
<dbReference type="Ensembl" id="ENSGMOT00000076279.1">
    <property type="protein sequence ID" value="ENSGMOP00000031040.1"/>
    <property type="gene ID" value="ENSGMOG00000034625.1"/>
</dbReference>
<proteinExistence type="predicted"/>
<dbReference type="InterPro" id="IPR022317">
    <property type="entry name" value="TNFR_13B"/>
</dbReference>
<dbReference type="AlphaFoldDB" id="A0A8C5FEK7"/>
<reference evidence="4" key="1">
    <citation type="submission" date="2025-08" db="UniProtKB">
        <authorList>
            <consortium name="Ensembl"/>
        </authorList>
    </citation>
    <scope>IDENTIFICATION</scope>
</reference>
<evidence type="ECO:0000259" key="3">
    <source>
        <dbReference type="Pfam" id="PF09305"/>
    </source>
</evidence>
<feature type="compositionally biased region" description="Low complexity" evidence="1">
    <location>
        <begin position="206"/>
        <end position="215"/>
    </location>
</feature>
<accession>A0A8C5FEK7</accession>
<keyword evidence="2" id="KW-1133">Transmembrane helix</keyword>
<dbReference type="GeneTree" id="ENSGT00940000173159"/>
<dbReference type="GO" id="GO:0005886">
    <property type="term" value="C:plasma membrane"/>
    <property type="evidence" value="ECO:0007669"/>
    <property type="project" value="InterPro"/>
</dbReference>
<evidence type="ECO:0000313" key="5">
    <source>
        <dbReference type="Proteomes" id="UP000694546"/>
    </source>
</evidence>
<dbReference type="GO" id="GO:0030889">
    <property type="term" value="P:negative regulation of B cell proliferation"/>
    <property type="evidence" value="ECO:0007669"/>
    <property type="project" value="TreeGrafter"/>
</dbReference>
<reference evidence="4" key="2">
    <citation type="submission" date="2025-09" db="UniProtKB">
        <authorList>
            <consortium name="Ensembl"/>
        </authorList>
    </citation>
    <scope>IDENTIFICATION</scope>
</reference>
<dbReference type="SUPFAM" id="SSF57586">
    <property type="entry name" value="TNF receptor-like"/>
    <property type="match status" value="1"/>
</dbReference>
<keyword evidence="2" id="KW-0472">Membrane</keyword>
<evidence type="ECO:0000256" key="1">
    <source>
        <dbReference type="SAM" id="MobiDB-lite"/>
    </source>
</evidence>
<organism evidence="4 5">
    <name type="scientific">Gadus morhua</name>
    <name type="common">Atlantic cod</name>
    <dbReference type="NCBI Taxonomy" id="8049"/>
    <lineage>
        <taxon>Eukaryota</taxon>
        <taxon>Metazoa</taxon>
        <taxon>Chordata</taxon>
        <taxon>Craniata</taxon>
        <taxon>Vertebrata</taxon>
        <taxon>Euteleostomi</taxon>
        <taxon>Actinopterygii</taxon>
        <taxon>Neopterygii</taxon>
        <taxon>Teleostei</taxon>
        <taxon>Neoteleostei</taxon>
        <taxon>Acanthomorphata</taxon>
        <taxon>Zeiogadaria</taxon>
        <taxon>Gadariae</taxon>
        <taxon>Gadiformes</taxon>
        <taxon>Gadoidei</taxon>
        <taxon>Gadidae</taxon>
        <taxon>Gadus</taxon>
    </lineage>
</organism>
<evidence type="ECO:0000313" key="4">
    <source>
        <dbReference type="Ensembl" id="ENSGMOP00000031040.1"/>
    </source>
</evidence>
<name>A0A8C5FEK7_GADMO</name>
<dbReference type="InterPro" id="IPR015384">
    <property type="entry name" value="TACI_Cys-rich-dom"/>
</dbReference>
<keyword evidence="2" id="KW-0812">Transmembrane</keyword>
<dbReference type="Gene3D" id="4.10.1290.10">
    <property type="entry name" value="Tumor necrosis factor receptor superfamily"/>
    <property type="match status" value="1"/>
</dbReference>
<feature type="region of interest" description="Disordered" evidence="1">
    <location>
        <begin position="206"/>
        <end position="240"/>
    </location>
</feature>
<dbReference type="PANTHER" id="PTHR15511:SF2">
    <property type="entry name" value="TUMOR NECROSIS FACTOR RECEPTOR SUPERFAMILY MEMBER 13B"/>
    <property type="match status" value="1"/>
</dbReference>
<protein>
    <recommendedName>
        <fullName evidence="3">TACI cysteine-rich domain-containing protein</fullName>
    </recommendedName>
</protein>
<dbReference type="GO" id="GO:0002244">
    <property type="term" value="P:hematopoietic progenitor cell differentiation"/>
    <property type="evidence" value="ECO:0007669"/>
    <property type="project" value="TreeGrafter"/>
</dbReference>
<feature type="domain" description="TACI cysteine-rich" evidence="3">
    <location>
        <begin position="37"/>
        <end position="71"/>
    </location>
</feature>
<keyword evidence="5" id="KW-1185">Reference proteome</keyword>
<dbReference type="OMA" id="CESMDCN"/>
<dbReference type="Pfam" id="PF09305">
    <property type="entry name" value="TACI-CRD2"/>
    <property type="match status" value="1"/>
</dbReference>
<feature type="transmembrane region" description="Helical" evidence="2">
    <location>
        <begin position="103"/>
        <end position="127"/>
    </location>
</feature>
<sequence length="240" mass="26374">MGKPCRNGTWLYTLIDECVDCEKSCHQPMCTEHCAANCTAMGGHYYDLGRHQCIRCADLCGRHPQECSQYCLSEYPHTPTPPNTNTHTHTVHSAVLLPVSIPLLYSLMGLCVLVLLCILGLSLLVFLRTARKRSPRPVKPGPSVIPQLVGNVQQRGRDDGQEPLSACTSNPTESCECTHCFPDLRVPCRGAVGEAKLIYSLHQQTSSSFSSPQHSGTGWGQEEQDKSWIDQPTSLPTGLK</sequence>
<evidence type="ECO:0000256" key="2">
    <source>
        <dbReference type="SAM" id="Phobius"/>
    </source>
</evidence>
<dbReference type="GO" id="GO:0001782">
    <property type="term" value="P:B cell homeostasis"/>
    <property type="evidence" value="ECO:0007669"/>
    <property type="project" value="TreeGrafter"/>
</dbReference>
<dbReference type="PANTHER" id="PTHR15511">
    <property type="entry name" value="TUMOR NECROSIS FACTOR RECEPTOR SUPERFAMILY MEMBER 13B"/>
    <property type="match status" value="1"/>
</dbReference>